<feature type="region of interest" description="Disordered" evidence="1">
    <location>
        <begin position="38"/>
        <end position="65"/>
    </location>
</feature>
<comment type="caution">
    <text evidence="2">The sequence shown here is derived from an EMBL/GenBank/DDBJ whole genome shotgun (WGS) entry which is preliminary data.</text>
</comment>
<proteinExistence type="predicted"/>
<dbReference type="Proteomes" id="UP000288395">
    <property type="component" value="Unassembled WGS sequence"/>
</dbReference>
<keyword evidence="3" id="KW-1185">Reference proteome</keyword>
<evidence type="ECO:0000256" key="1">
    <source>
        <dbReference type="SAM" id="MobiDB-lite"/>
    </source>
</evidence>
<organism evidence="2 3">
    <name type="scientific">Aliidiomarina iranensis</name>
    <dbReference type="NCBI Taxonomy" id="1434071"/>
    <lineage>
        <taxon>Bacteria</taxon>
        <taxon>Pseudomonadati</taxon>
        <taxon>Pseudomonadota</taxon>
        <taxon>Gammaproteobacteria</taxon>
        <taxon>Alteromonadales</taxon>
        <taxon>Idiomarinaceae</taxon>
        <taxon>Aliidiomarina</taxon>
    </lineage>
</organism>
<evidence type="ECO:0000313" key="3">
    <source>
        <dbReference type="Proteomes" id="UP000288395"/>
    </source>
</evidence>
<reference evidence="3" key="1">
    <citation type="journal article" date="2018" name="Front. Microbiol.">
        <title>Genome-Based Analysis Reveals the Taxonomy and Diversity of the Family Idiomarinaceae.</title>
        <authorList>
            <person name="Liu Y."/>
            <person name="Lai Q."/>
            <person name="Shao Z."/>
        </authorList>
    </citation>
    <scope>NUCLEOTIDE SEQUENCE [LARGE SCALE GENOMIC DNA]</scope>
    <source>
        <strain evidence="3">GBPy7</strain>
    </source>
</reference>
<accession>A0A432VWE0</accession>
<name>A0A432VWE0_9GAMM</name>
<evidence type="ECO:0000313" key="2">
    <source>
        <dbReference type="EMBL" id="RUO20919.1"/>
    </source>
</evidence>
<dbReference type="AlphaFoldDB" id="A0A432VWE0"/>
<protein>
    <submittedName>
        <fullName evidence="2">Uncharacterized protein</fullName>
    </submittedName>
</protein>
<sequence>MLCRPAPFTSRGGGFSFAYDKAFLTSAYRLQIERKAQQQNKREVNEINQQNRCYQRSKIDPPTSG</sequence>
<gene>
    <name evidence="2" type="ORF">CWE08_07405</name>
</gene>
<dbReference type="EMBL" id="PIPJ01000004">
    <property type="protein sequence ID" value="RUO20919.1"/>
    <property type="molecule type" value="Genomic_DNA"/>
</dbReference>